<sequence>MGHGELRLRLTYGGARAHAESTRLHTLHREWRHLGRILGIPDHTMPRDHKDFRAYVEEKTATLTANHPIQDVLHSLIGAVPPPTKWFPEPLWHHLSTRPSVNRSTMDDCRFARQSDRIRRTVSALPAWASQYPAATSAYASAR</sequence>
<dbReference type="EMBL" id="AYXG01000203">
    <property type="protein sequence ID" value="EWC59513.1"/>
    <property type="molecule type" value="Genomic_DNA"/>
</dbReference>
<dbReference type="Proteomes" id="UP000019277">
    <property type="component" value="Unassembled WGS sequence"/>
</dbReference>
<comment type="caution">
    <text evidence="2">The sequence shown here is derived from an EMBL/GenBank/DDBJ whole genome shotgun (WGS) entry which is preliminary data.</text>
</comment>
<dbReference type="AlphaFoldDB" id="W7IGU4"/>
<name>W7IGU4_9PSEU</name>
<evidence type="ECO:0000313" key="3">
    <source>
        <dbReference type="Proteomes" id="UP000019277"/>
    </source>
</evidence>
<protein>
    <recommendedName>
        <fullName evidence="1">ER-bound oxygenase mpaB/mpaB'/Rubber oxygenase catalytic domain-containing protein</fullName>
    </recommendedName>
</protein>
<proteinExistence type="predicted"/>
<keyword evidence="3" id="KW-1185">Reference proteome</keyword>
<reference evidence="2 3" key="1">
    <citation type="journal article" date="2014" name="Genome Announc.">
        <title>Draft Genome Sequence of the Antitrypanosomally Active Sponge-Associated Bacterium Actinokineospora sp. Strain EG49.</title>
        <authorList>
            <person name="Harjes J."/>
            <person name="Ryu T."/>
            <person name="Abdelmohsen U.R."/>
            <person name="Moitinho-Silva L."/>
            <person name="Horn H."/>
            <person name="Ravasi T."/>
            <person name="Hentschel U."/>
        </authorList>
    </citation>
    <scope>NUCLEOTIDE SEQUENCE [LARGE SCALE GENOMIC DNA]</scope>
    <source>
        <strain evidence="2 3">EG49</strain>
    </source>
</reference>
<dbReference type="GO" id="GO:0016491">
    <property type="term" value="F:oxidoreductase activity"/>
    <property type="evidence" value="ECO:0007669"/>
    <property type="project" value="InterPro"/>
</dbReference>
<feature type="domain" description="ER-bound oxygenase mpaB/mpaB'/Rubber oxygenase catalytic" evidence="1">
    <location>
        <begin position="29"/>
        <end position="104"/>
    </location>
</feature>
<evidence type="ECO:0000259" key="1">
    <source>
        <dbReference type="Pfam" id="PF09995"/>
    </source>
</evidence>
<evidence type="ECO:0000313" key="2">
    <source>
        <dbReference type="EMBL" id="EWC59513.1"/>
    </source>
</evidence>
<organism evidence="2 3">
    <name type="scientific">Actinokineospora spheciospongiae</name>
    <dbReference type="NCBI Taxonomy" id="909613"/>
    <lineage>
        <taxon>Bacteria</taxon>
        <taxon>Bacillati</taxon>
        <taxon>Actinomycetota</taxon>
        <taxon>Actinomycetes</taxon>
        <taxon>Pseudonocardiales</taxon>
        <taxon>Pseudonocardiaceae</taxon>
        <taxon>Actinokineospora</taxon>
    </lineage>
</organism>
<dbReference type="Pfam" id="PF09995">
    <property type="entry name" value="MPAB_Lcp_cat"/>
    <property type="match status" value="1"/>
</dbReference>
<gene>
    <name evidence="2" type="ORF">UO65_5241</name>
</gene>
<dbReference type="InterPro" id="IPR018713">
    <property type="entry name" value="MPAB/Lcp_cat_dom"/>
</dbReference>
<accession>W7IGU4</accession>
<dbReference type="eggNOG" id="COG3662">
    <property type="taxonomic scope" value="Bacteria"/>
</dbReference>